<feature type="transmembrane region" description="Helical" evidence="6">
    <location>
        <begin position="198"/>
        <end position="222"/>
    </location>
</feature>
<dbReference type="PANTHER" id="PTHR42878:SF15">
    <property type="entry name" value="BACTERIOPHYTOCHROME"/>
    <property type="match status" value="1"/>
</dbReference>
<evidence type="ECO:0000256" key="5">
    <source>
        <dbReference type="ARBA" id="ARBA00022777"/>
    </source>
</evidence>
<dbReference type="Gene3D" id="3.30.565.10">
    <property type="entry name" value="Histidine kinase-like ATPase, C-terminal domain"/>
    <property type="match status" value="1"/>
</dbReference>
<dbReference type="SUPFAM" id="SSF55874">
    <property type="entry name" value="ATPase domain of HSP90 chaperone/DNA topoisomerase II/histidine kinase"/>
    <property type="match status" value="1"/>
</dbReference>
<keyword evidence="6" id="KW-0812">Transmembrane</keyword>
<dbReference type="Proteomes" id="UP000016569">
    <property type="component" value="Unassembled WGS sequence"/>
</dbReference>
<organism evidence="8 9">
    <name type="scientific">Brevundimonas abyssalis TAR-001</name>
    <dbReference type="NCBI Taxonomy" id="1391729"/>
    <lineage>
        <taxon>Bacteria</taxon>
        <taxon>Pseudomonadati</taxon>
        <taxon>Pseudomonadota</taxon>
        <taxon>Alphaproteobacteria</taxon>
        <taxon>Caulobacterales</taxon>
        <taxon>Caulobacteraceae</taxon>
        <taxon>Brevundimonas</taxon>
    </lineage>
</organism>
<keyword evidence="6" id="KW-0472">Membrane</keyword>
<dbReference type="PANTHER" id="PTHR42878">
    <property type="entry name" value="TWO-COMPONENT HISTIDINE KINASE"/>
    <property type="match status" value="1"/>
</dbReference>
<evidence type="ECO:0000313" key="9">
    <source>
        <dbReference type="Proteomes" id="UP000016569"/>
    </source>
</evidence>
<evidence type="ECO:0000313" key="8">
    <source>
        <dbReference type="EMBL" id="GAD58210.1"/>
    </source>
</evidence>
<dbReference type="InterPro" id="IPR007891">
    <property type="entry name" value="CHASE3"/>
</dbReference>
<evidence type="ECO:0000256" key="2">
    <source>
        <dbReference type="ARBA" id="ARBA00012438"/>
    </source>
</evidence>
<reference evidence="9" key="1">
    <citation type="journal article" date="2013" name="Genome Announc.">
        <title>Draft Genome Sequence of the Dimorphic Prosthecate Bacterium Brevundimonas abyssalis TAR-001T.</title>
        <authorList>
            <person name="Tsubouchi T."/>
            <person name="Nishi S."/>
            <person name="Usui K."/>
            <person name="Shimane Y."/>
            <person name="Takaki Y."/>
            <person name="Maruyama T."/>
            <person name="Hatada Y."/>
        </authorList>
    </citation>
    <scope>NUCLEOTIDE SEQUENCE [LARGE SCALE GENOMIC DNA]</scope>
    <source>
        <strain evidence="9">TAR-001</strain>
    </source>
</reference>
<evidence type="ECO:0000259" key="7">
    <source>
        <dbReference type="PROSITE" id="PS50109"/>
    </source>
</evidence>
<sequence>MRPMAPDFRSTIQGLRLFLRTPTISRTIVGLLSLAILLLLVINIATFVMVQRISDHTEASERSQQMQLAAREFMLLMVDAETGQRGFLLTGRADYLAIHDAAQHQLPAAGDRLSRLAETPDETLRIDTLRELKRQRLEVMQQTIVLARQGRIGEAVQILRGGEGKALMDEMREQVAALDAIEEARVAQRVRAARNATWAAIGVNGVSAVLIIALAIISLMLIRRYVAEVQSARDSLDALNRGLEATVADRTADLTRANEEIQRFAYIVSHDLRAPLVNVMGYTSELEQAGKALSAHMERTRSDDPDPIEQDAVQAVTEDVPEAIGFIRASTAKMDRLINAILKLSREGRRGLVSEPLDMTAMARQIADSVRHQTEEADAEIVVHDLPVVESDRLSMEQIFGNLIDNAVKYLDTGRPGRIEIRGRDLLGGWVEYEIVDNGRGISDRDHERIFELFRRSGRQDRTGEGLGLAFVRNSARRLGGTIDIESELGKGSTFRLKFPKRLIAGAGDTV</sequence>
<dbReference type="GO" id="GO:0000156">
    <property type="term" value="F:phosphorelay response regulator activity"/>
    <property type="evidence" value="ECO:0007669"/>
    <property type="project" value="TreeGrafter"/>
</dbReference>
<dbReference type="EMBL" id="BATC01000005">
    <property type="protein sequence ID" value="GAD58210.1"/>
    <property type="molecule type" value="Genomic_DNA"/>
</dbReference>
<dbReference type="InterPro" id="IPR004358">
    <property type="entry name" value="Sig_transdc_His_kin-like_C"/>
</dbReference>
<protein>
    <recommendedName>
        <fullName evidence="2">histidine kinase</fullName>
        <ecNumber evidence="2">2.7.13.3</ecNumber>
    </recommendedName>
</protein>
<dbReference type="InterPro" id="IPR050351">
    <property type="entry name" value="BphY/WalK/GraS-like"/>
</dbReference>
<dbReference type="GO" id="GO:0007234">
    <property type="term" value="P:osmosensory signaling via phosphorelay pathway"/>
    <property type="evidence" value="ECO:0007669"/>
    <property type="project" value="TreeGrafter"/>
</dbReference>
<dbReference type="SMART" id="SM00387">
    <property type="entry name" value="HATPase_c"/>
    <property type="match status" value="1"/>
</dbReference>
<dbReference type="CDD" id="cd19410">
    <property type="entry name" value="HK9-like_sensor"/>
    <property type="match status" value="1"/>
</dbReference>
<evidence type="ECO:0000256" key="3">
    <source>
        <dbReference type="ARBA" id="ARBA00022553"/>
    </source>
</evidence>
<evidence type="ECO:0000256" key="1">
    <source>
        <dbReference type="ARBA" id="ARBA00000085"/>
    </source>
</evidence>
<dbReference type="CDD" id="cd00075">
    <property type="entry name" value="HATPase"/>
    <property type="match status" value="1"/>
</dbReference>
<dbReference type="InterPro" id="IPR003594">
    <property type="entry name" value="HATPase_dom"/>
</dbReference>
<dbReference type="CDD" id="cd00082">
    <property type="entry name" value="HisKA"/>
    <property type="match status" value="1"/>
</dbReference>
<dbReference type="Gene3D" id="1.10.287.130">
    <property type="match status" value="1"/>
</dbReference>
<feature type="transmembrane region" description="Helical" evidence="6">
    <location>
        <begin position="28"/>
        <end position="50"/>
    </location>
</feature>
<dbReference type="Pfam" id="PF05227">
    <property type="entry name" value="CHASE3"/>
    <property type="match status" value="1"/>
</dbReference>
<dbReference type="InterPro" id="IPR036890">
    <property type="entry name" value="HATPase_C_sf"/>
</dbReference>
<dbReference type="InterPro" id="IPR036097">
    <property type="entry name" value="HisK_dim/P_sf"/>
</dbReference>
<dbReference type="GO" id="GO:0030295">
    <property type="term" value="F:protein kinase activator activity"/>
    <property type="evidence" value="ECO:0007669"/>
    <property type="project" value="TreeGrafter"/>
</dbReference>
<keyword evidence="5 8" id="KW-0418">Kinase</keyword>
<name>A0A8E0KJX1_9CAUL</name>
<accession>A0A8E0KJX1</accession>
<dbReference type="PROSITE" id="PS50109">
    <property type="entry name" value="HIS_KIN"/>
    <property type="match status" value="1"/>
</dbReference>
<keyword evidence="6" id="KW-1133">Transmembrane helix</keyword>
<keyword evidence="9" id="KW-1185">Reference proteome</keyword>
<evidence type="ECO:0000256" key="4">
    <source>
        <dbReference type="ARBA" id="ARBA00022679"/>
    </source>
</evidence>
<dbReference type="GO" id="GO:0000155">
    <property type="term" value="F:phosphorelay sensor kinase activity"/>
    <property type="evidence" value="ECO:0007669"/>
    <property type="project" value="InterPro"/>
</dbReference>
<dbReference type="Pfam" id="PF02518">
    <property type="entry name" value="HATPase_c"/>
    <property type="match status" value="1"/>
</dbReference>
<dbReference type="InterPro" id="IPR003661">
    <property type="entry name" value="HisK_dim/P_dom"/>
</dbReference>
<dbReference type="EC" id="2.7.13.3" evidence="2"/>
<comment type="catalytic activity">
    <reaction evidence="1">
        <text>ATP + protein L-histidine = ADP + protein N-phospho-L-histidine.</text>
        <dbReference type="EC" id="2.7.13.3"/>
    </reaction>
</comment>
<dbReference type="AlphaFoldDB" id="A0A8E0KJX1"/>
<dbReference type="PRINTS" id="PR00344">
    <property type="entry name" value="BCTRLSENSOR"/>
</dbReference>
<dbReference type="SUPFAM" id="SSF47384">
    <property type="entry name" value="Homodimeric domain of signal transducing histidine kinase"/>
    <property type="match status" value="1"/>
</dbReference>
<gene>
    <name evidence="8" type="ORF">MBEBAB_0460</name>
</gene>
<evidence type="ECO:0000256" key="6">
    <source>
        <dbReference type="SAM" id="Phobius"/>
    </source>
</evidence>
<keyword evidence="4" id="KW-0808">Transferase</keyword>
<dbReference type="InterPro" id="IPR005467">
    <property type="entry name" value="His_kinase_dom"/>
</dbReference>
<proteinExistence type="predicted"/>
<keyword evidence="3" id="KW-0597">Phosphoprotein</keyword>
<feature type="domain" description="Histidine kinase" evidence="7">
    <location>
        <begin position="267"/>
        <end position="503"/>
    </location>
</feature>
<comment type="caution">
    <text evidence="8">The sequence shown here is derived from an EMBL/GenBank/DDBJ whole genome shotgun (WGS) entry which is preliminary data.</text>
</comment>